<dbReference type="RefSeq" id="WP_173135409.1">
    <property type="nucleotide sequence ID" value="NZ_JABRWJ010000023.1"/>
</dbReference>
<keyword evidence="1" id="KW-0805">Transcription regulation</keyword>
<evidence type="ECO:0000259" key="4">
    <source>
        <dbReference type="Pfam" id="PF00440"/>
    </source>
</evidence>
<evidence type="ECO:0000256" key="3">
    <source>
        <dbReference type="ARBA" id="ARBA00023163"/>
    </source>
</evidence>
<comment type="caution">
    <text evidence="5">The sequence shown here is derived from an EMBL/GenBank/DDBJ whole genome shotgun (WGS) entry which is preliminary data.</text>
</comment>
<accession>A0ABX2EUL8</accession>
<sequence length="233" mass="26131">MPLDLPPHFLIADFKRVAPVDASTVWDKLLERNAHRLTVKRPAALENLRTIVETTFRLANKVGFGAMTLRDLSGACGLSMGGLYGYIASKDDLAAMIEDMIRFLAAEIPGWFDGPWPALERLEAMLRGHVYITEILQPWFYFVFLESRTLSEGQRQVAKASEMDVQQGLTRLFAEAGIDDALEAQVLAGHFLALSQDWYVKRWKYRQLKVPVDAFADSICRLARARVEAGAAS</sequence>
<dbReference type="SUPFAM" id="SSF46689">
    <property type="entry name" value="Homeodomain-like"/>
    <property type="match status" value="1"/>
</dbReference>
<name>A0ABX2EUL8_9BURK</name>
<organism evidence="5 6">
    <name type="scientific">Pseudaquabacterium terrae</name>
    <dbReference type="NCBI Taxonomy" id="2732868"/>
    <lineage>
        <taxon>Bacteria</taxon>
        <taxon>Pseudomonadati</taxon>
        <taxon>Pseudomonadota</taxon>
        <taxon>Betaproteobacteria</taxon>
        <taxon>Burkholderiales</taxon>
        <taxon>Sphaerotilaceae</taxon>
        <taxon>Pseudaquabacterium</taxon>
    </lineage>
</organism>
<proteinExistence type="predicted"/>
<keyword evidence="3" id="KW-0804">Transcription</keyword>
<feature type="domain" description="HTH tetR-type" evidence="4">
    <location>
        <begin position="51"/>
        <end position="94"/>
    </location>
</feature>
<keyword evidence="2" id="KW-0238">DNA-binding</keyword>
<gene>
    <name evidence="5" type="ORF">HLB44_35760</name>
</gene>
<dbReference type="PANTHER" id="PTHR30055:SF240">
    <property type="entry name" value="HTH-TYPE TRANSCRIPTIONAL REGULATOR ACRR"/>
    <property type="match status" value="1"/>
</dbReference>
<reference evidence="5 6" key="1">
    <citation type="submission" date="2020-05" db="EMBL/GenBank/DDBJ databases">
        <title>Aquincola sp. isolate from soil.</title>
        <authorList>
            <person name="Han J."/>
            <person name="Kim D.-U."/>
        </authorList>
    </citation>
    <scope>NUCLEOTIDE SEQUENCE [LARGE SCALE GENOMIC DNA]</scope>
    <source>
        <strain evidence="5 6">S2</strain>
    </source>
</reference>
<dbReference type="InterPro" id="IPR009057">
    <property type="entry name" value="Homeodomain-like_sf"/>
</dbReference>
<protein>
    <submittedName>
        <fullName evidence="5">TetR/AcrR family transcriptional regulator</fullName>
    </submittedName>
</protein>
<evidence type="ECO:0000256" key="1">
    <source>
        <dbReference type="ARBA" id="ARBA00023015"/>
    </source>
</evidence>
<dbReference type="Proteomes" id="UP000737171">
    <property type="component" value="Unassembled WGS sequence"/>
</dbReference>
<dbReference type="EMBL" id="JABRWJ010000023">
    <property type="protein sequence ID" value="NRF72348.1"/>
    <property type="molecule type" value="Genomic_DNA"/>
</dbReference>
<evidence type="ECO:0000313" key="5">
    <source>
        <dbReference type="EMBL" id="NRF72348.1"/>
    </source>
</evidence>
<evidence type="ECO:0000313" key="6">
    <source>
        <dbReference type="Proteomes" id="UP000737171"/>
    </source>
</evidence>
<dbReference type="InterPro" id="IPR050109">
    <property type="entry name" value="HTH-type_TetR-like_transc_reg"/>
</dbReference>
<keyword evidence="6" id="KW-1185">Reference proteome</keyword>
<evidence type="ECO:0000256" key="2">
    <source>
        <dbReference type="ARBA" id="ARBA00023125"/>
    </source>
</evidence>
<dbReference type="PANTHER" id="PTHR30055">
    <property type="entry name" value="HTH-TYPE TRANSCRIPTIONAL REGULATOR RUTR"/>
    <property type="match status" value="1"/>
</dbReference>
<dbReference type="Gene3D" id="1.10.357.10">
    <property type="entry name" value="Tetracycline Repressor, domain 2"/>
    <property type="match status" value="1"/>
</dbReference>
<dbReference type="InterPro" id="IPR001647">
    <property type="entry name" value="HTH_TetR"/>
</dbReference>
<dbReference type="Pfam" id="PF00440">
    <property type="entry name" value="TetR_N"/>
    <property type="match status" value="1"/>
</dbReference>